<name>A0AAV4NH87_CAEEX</name>
<dbReference type="AlphaFoldDB" id="A0AAV4NH87"/>
<reference evidence="1 2" key="1">
    <citation type="submission" date="2021-06" db="EMBL/GenBank/DDBJ databases">
        <title>Caerostris extrusa draft genome.</title>
        <authorList>
            <person name="Kono N."/>
            <person name="Arakawa K."/>
        </authorList>
    </citation>
    <scope>NUCLEOTIDE SEQUENCE [LARGE SCALE GENOMIC DNA]</scope>
</reference>
<dbReference type="EMBL" id="BPLR01020893">
    <property type="protein sequence ID" value="GIX83685.1"/>
    <property type="molecule type" value="Genomic_DNA"/>
</dbReference>
<evidence type="ECO:0000313" key="2">
    <source>
        <dbReference type="Proteomes" id="UP001054945"/>
    </source>
</evidence>
<protein>
    <submittedName>
        <fullName evidence="1">Uncharacterized protein</fullName>
    </submittedName>
</protein>
<organism evidence="1 2">
    <name type="scientific">Caerostris extrusa</name>
    <name type="common">Bark spider</name>
    <name type="synonym">Caerostris bankana</name>
    <dbReference type="NCBI Taxonomy" id="172846"/>
    <lineage>
        <taxon>Eukaryota</taxon>
        <taxon>Metazoa</taxon>
        <taxon>Ecdysozoa</taxon>
        <taxon>Arthropoda</taxon>
        <taxon>Chelicerata</taxon>
        <taxon>Arachnida</taxon>
        <taxon>Araneae</taxon>
        <taxon>Araneomorphae</taxon>
        <taxon>Entelegynae</taxon>
        <taxon>Araneoidea</taxon>
        <taxon>Araneidae</taxon>
        <taxon>Caerostris</taxon>
    </lineage>
</organism>
<dbReference type="Proteomes" id="UP001054945">
    <property type="component" value="Unassembled WGS sequence"/>
</dbReference>
<comment type="caution">
    <text evidence="1">The sequence shown here is derived from an EMBL/GenBank/DDBJ whole genome shotgun (WGS) entry which is preliminary data.</text>
</comment>
<evidence type="ECO:0000313" key="1">
    <source>
        <dbReference type="EMBL" id="GIX83685.1"/>
    </source>
</evidence>
<gene>
    <name evidence="1" type="ORF">CEXT_134781</name>
</gene>
<proteinExistence type="predicted"/>
<accession>A0AAV4NH87</accession>
<keyword evidence="2" id="KW-1185">Reference proteome</keyword>
<sequence length="66" mass="7255">MIQTCVQTCVIPESGRLAEPPPEAHVALEGLLLCVRPHVRPQIAARVEPLVTDDALQLLLLFFHST</sequence>